<sequence length="386" mass="42959">MKERILLVDDEPNVLSGYKRHLRKDYNVFLAEGGPQALSMIASEIPFAVVVSDMKMPEVNGIAVLAAVAKRHPDTVRVMLTGDADQRTAIDAVNQGNIFRFLTKPCSPETMAATLEAAVRQFRLVRAEQELLTKTLSGSVNLMVQMMSLTNPKAFGQASRVRRYARDIANRLKLKNAWEVEIAAMLSQIGCIAIPNEILEKVTDGIRLNPTEQRMWDEHPDTGRELVGKIPRLEGAAELIALQRYHEPNNSIPMGARVLKVVLDHDVLATVTSPPEALHTMLREHPEQYDPDVLKALSELVTSSYITKEVHIIGLREGMVFDENVQTLTGSVLIAKGQEVTESLMNRLRNFERSTHGVQQPIRVRCYSSEQAAEAPTEEQLAQPVG</sequence>
<dbReference type="AlphaFoldDB" id="A0A518AHE8"/>
<dbReference type="InterPro" id="IPR011006">
    <property type="entry name" value="CheY-like_superfamily"/>
</dbReference>
<dbReference type="SUPFAM" id="SSF52172">
    <property type="entry name" value="CheY-like"/>
    <property type="match status" value="1"/>
</dbReference>
<organism evidence="3 4">
    <name type="scientific">Aeoliella mucimassa</name>
    <dbReference type="NCBI Taxonomy" id="2527972"/>
    <lineage>
        <taxon>Bacteria</taxon>
        <taxon>Pseudomonadati</taxon>
        <taxon>Planctomycetota</taxon>
        <taxon>Planctomycetia</taxon>
        <taxon>Pirellulales</taxon>
        <taxon>Lacipirellulaceae</taxon>
        <taxon>Aeoliella</taxon>
    </lineage>
</organism>
<dbReference type="GO" id="GO:0000160">
    <property type="term" value="P:phosphorelay signal transduction system"/>
    <property type="evidence" value="ECO:0007669"/>
    <property type="project" value="InterPro"/>
</dbReference>
<dbReference type="Gene3D" id="1.10.3210.10">
    <property type="entry name" value="Hypothetical protein af1432"/>
    <property type="match status" value="1"/>
</dbReference>
<dbReference type="RefSeq" id="WP_145245179.1">
    <property type="nucleotide sequence ID" value="NZ_CP036278.1"/>
</dbReference>
<dbReference type="KEGG" id="amuc:Pan181_03430"/>
<dbReference type="Gene3D" id="3.40.50.2300">
    <property type="match status" value="1"/>
</dbReference>
<dbReference type="PANTHER" id="PTHR45228:SF8">
    <property type="entry name" value="TWO-COMPONENT RESPONSE REGULATOR-RELATED"/>
    <property type="match status" value="1"/>
</dbReference>
<feature type="modified residue" description="4-aspartylphosphate" evidence="1">
    <location>
        <position position="53"/>
    </location>
</feature>
<dbReference type="PANTHER" id="PTHR45228">
    <property type="entry name" value="CYCLIC DI-GMP PHOSPHODIESTERASE TM_0186-RELATED"/>
    <property type="match status" value="1"/>
</dbReference>
<dbReference type="InterPro" id="IPR001789">
    <property type="entry name" value="Sig_transdc_resp-reg_receiver"/>
</dbReference>
<proteinExistence type="predicted"/>
<evidence type="ECO:0000256" key="1">
    <source>
        <dbReference type="PROSITE-ProRule" id="PRU00169"/>
    </source>
</evidence>
<evidence type="ECO:0000313" key="4">
    <source>
        <dbReference type="Proteomes" id="UP000315750"/>
    </source>
</evidence>
<keyword evidence="1" id="KW-0597">Phosphoprotein</keyword>
<protein>
    <submittedName>
        <fullName evidence="3">Hydrogenase transcriptional regulatory protein hupR1</fullName>
    </submittedName>
</protein>
<dbReference type="SMART" id="SM00448">
    <property type="entry name" value="REC"/>
    <property type="match status" value="1"/>
</dbReference>
<reference evidence="3 4" key="1">
    <citation type="submission" date="2019-02" db="EMBL/GenBank/DDBJ databases">
        <title>Deep-cultivation of Planctomycetes and their phenomic and genomic characterization uncovers novel biology.</title>
        <authorList>
            <person name="Wiegand S."/>
            <person name="Jogler M."/>
            <person name="Boedeker C."/>
            <person name="Pinto D."/>
            <person name="Vollmers J."/>
            <person name="Rivas-Marin E."/>
            <person name="Kohn T."/>
            <person name="Peeters S.H."/>
            <person name="Heuer A."/>
            <person name="Rast P."/>
            <person name="Oberbeckmann S."/>
            <person name="Bunk B."/>
            <person name="Jeske O."/>
            <person name="Meyerdierks A."/>
            <person name="Storesund J.E."/>
            <person name="Kallscheuer N."/>
            <person name="Luecker S."/>
            <person name="Lage O.M."/>
            <person name="Pohl T."/>
            <person name="Merkel B.J."/>
            <person name="Hornburger P."/>
            <person name="Mueller R.-W."/>
            <person name="Bruemmer F."/>
            <person name="Labrenz M."/>
            <person name="Spormann A.M."/>
            <person name="Op den Camp H."/>
            <person name="Overmann J."/>
            <person name="Amann R."/>
            <person name="Jetten M.S.M."/>
            <person name="Mascher T."/>
            <person name="Medema M.H."/>
            <person name="Devos D.P."/>
            <person name="Kaster A.-K."/>
            <person name="Ovreas L."/>
            <person name="Rohde M."/>
            <person name="Galperin M.Y."/>
            <person name="Jogler C."/>
        </authorList>
    </citation>
    <scope>NUCLEOTIDE SEQUENCE [LARGE SCALE GENOMIC DNA]</scope>
    <source>
        <strain evidence="3 4">Pan181</strain>
    </source>
</reference>
<keyword evidence="4" id="KW-1185">Reference proteome</keyword>
<dbReference type="EMBL" id="CP036278">
    <property type="protein sequence ID" value="QDU54163.1"/>
    <property type="molecule type" value="Genomic_DNA"/>
</dbReference>
<dbReference type="Pfam" id="PF00072">
    <property type="entry name" value="Response_reg"/>
    <property type="match status" value="1"/>
</dbReference>
<dbReference type="Proteomes" id="UP000315750">
    <property type="component" value="Chromosome"/>
</dbReference>
<dbReference type="PROSITE" id="PS50110">
    <property type="entry name" value="RESPONSE_REGULATORY"/>
    <property type="match status" value="1"/>
</dbReference>
<evidence type="ECO:0000259" key="2">
    <source>
        <dbReference type="PROSITE" id="PS50110"/>
    </source>
</evidence>
<gene>
    <name evidence="3" type="primary">hupR1_2</name>
    <name evidence="3" type="ORF">Pan181_03430</name>
</gene>
<feature type="domain" description="Response regulatory" evidence="2">
    <location>
        <begin position="4"/>
        <end position="119"/>
    </location>
</feature>
<accession>A0A518AHE8</accession>
<dbReference type="OrthoDB" id="9802066at2"/>
<dbReference type="SUPFAM" id="SSF109604">
    <property type="entry name" value="HD-domain/PDEase-like"/>
    <property type="match status" value="1"/>
</dbReference>
<dbReference type="Pfam" id="PF13487">
    <property type="entry name" value="HD_5"/>
    <property type="match status" value="1"/>
</dbReference>
<dbReference type="InterPro" id="IPR052020">
    <property type="entry name" value="Cyclic_di-GMP/3'3'-cGAMP_PDE"/>
</dbReference>
<dbReference type="CDD" id="cd17569">
    <property type="entry name" value="REC_HupR-like"/>
    <property type="match status" value="1"/>
</dbReference>
<name>A0A518AHE8_9BACT</name>
<evidence type="ECO:0000313" key="3">
    <source>
        <dbReference type="EMBL" id="QDU54163.1"/>
    </source>
</evidence>